<reference evidence="1" key="1">
    <citation type="submission" date="2023-05" db="EMBL/GenBank/DDBJ databases">
        <authorList>
            <person name="Huff M."/>
        </authorList>
    </citation>
    <scope>NUCLEOTIDE SEQUENCE</scope>
</reference>
<dbReference type="InterPro" id="IPR042226">
    <property type="entry name" value="eFR1_2_sf"/>
</dbReference>
<name>A0AAD2E345_9LAMI</name>
<protein>
    <submittedName>
        <fullName evidence="1">Uncharacterized protein</fullName>
    </submittedName>
</protein>
<dbReference type="AlphaFoldDB" id="A0AAD2E345"/>
<dbReference type="InterPro" id="IPR004403">
    <property type="entry name" value="Peptide_chain-rel_eRF1/aRF1"/>
</dbReference>
<dbReference type="PANTHER" id="PTHR10113">
    <property type="entry name" value="PEPTIDE CHAIN RELEASE FACTOR SUBUNIT 1"/>
    <property type="match status" value="1"/>
</dbReference>
<evidence type="ECO:0000313" key="1">
    <source>
        <dbReference type="EMBL" id="CAI9773066.1"/>
    </source>
</evidence>
<dbReference type="Gene3D" id="3.30.420.60">
    <property type="entry name" value="eRF1 domain 2"/>
    <property type="match status" value="1"/>
</dbReference>
<proteinExistence type="predicted"/>
<sequence length="130" mass="14829">MEKHHNYVRNTAELATQFIYNPATSQPNVSGLILAGSADFKTDLSQSDINQSRYWKYVFGVDDMIFGYGSRRNIDSTENLNINRYVLKNSTTNEIVIKHLNKDQEGDQSNLKDLETSAELEVLDKVLLLE</sequence>
<keyword evidence="2" id="KW-1185">Reference proteome</keyword>
<dbReference type="EMBL" id="OU503047">
    <property type="protein sequence ID" value="CAI9773066.1"/>
    <property type="molecule type" value="Genomic_DNA"/>
</dbReference>
<accession>A0AAD2E345</accession>
<organism evidence="1 2">
    <name type="scientific">Fraxinus pennsylvanica</name>
    <dbReference type="NCBI Taxonomy" id="56036"/>
    <lineage>
        <taxon>Eukaryota</taxon>
        <taxon>Viridiplantae</taxon>
        <taxon>Streptophyta</taxon>
        <taxon>Embryophyta</taxon>
        <taxon>Tracheophyta</taxon>
        <taxon>Spermatophyta</taxon>
        <taxon>Magnoliopsida</taxon>
        <taxon>eudicotyledons</taxon>
        <taxon>Gunneridae</taxon>
        <taxon>Pentapetalae</taxon>
        <taxon>asterids</taxon>
        <taxon>lamiids</taxon>
        <taxon>Lamiales</taxon>
        <taxon>Oleaceae</taxon>
        <taxon>Oleeae</taxon>
        <taxon>Fraxinus</taxon>
    </lineage>
</organism>
<dbReference type="SUPFAM" id="SSF53137">
    <property type="entry name" value="Translational machinery components"/>
    <property type="match status" value="1"/>
</dbReference>
<evidence type="ECO:0000313" key="2">
    <source>
        <dbReference type="Proteomes" id="UP000834106"/>
    </source>
</evidence>
<dbReference type="GO" id="GO:0003747">
    <property type="term" value="F:translation release factor activity"/>
    <property type="evidence" value="ECO:0007669"/>
    <property type="project" value="InterPro"/>
</dbReference>
<gene>
    <name evidence="1" type="ORF">FPE_LOCUS20496</name>
</gene>
<dbReference type="Proteomes" id="UP000834106">
    <property type="component" value="Chromosome 12"/>
</dbReference>